<evidence type="ECO:0000313" key="1">
    <source>
        <dbReference type="EMBL" id="GAG04042.1"/>
    </source>
</evidence>
<sequence>MKLNIDKRKIAVVVLLLVTACFFFCRKSSEVKGVELEVSFSESSLSDRLITDVQYRWKTKENFAGIDQNCHIFVHFWHRNNLILYDNHIPEIPIPQWEPDKEYVYSRRIYIPSFIDASDPEFKGEETIKLSIGFAFPSGSPGKPLRKVFEKKIKFMTPPPDTPEIIYENGWYDFEIDPEDFLKRWRWTGKEARCFIDNPYRDALLVIRGGISSKAASGQKVIVRLNDKLLDEFIPETKNFEKS</sequence>
<reference evidence="1" key="1">
    <citation type="journal article" date="2014" name="Front. Microbiol.">
        <title>High frequency of phylogenetically diverse reductive dehalogenase-homologous genes in deep subseafloor sedimentary metagenomes.</title>
        <authorList>
            <person name="Kawai M."/>
            <person name="Futagami T."/>
            <person name="Toyoda A."/>
            <person name="Takaki Y."/>
            <person name="Nishi S."/>
            <person name="Hori S."/>
            <person name="Arai W."/>
            <person name="Tsubouchi T."/>
            <person name="Morono Y."/>
            <person name="Uchiyama I."/>
            <person name="Ito T."/>
            <person name="Fujiyama A."/>
            <person name="Inagaki F."/>
            <person name="Takami H."/>
        </authorList>
    </citation>
    <scope>NUCLEOTIDE SEQUENCE</scope>
    <source>
        <strain evidence="1">Expedition CK06-06</strain>
    </source>
</reference>
<accession>X0UY00</accession>
<feature type="non-terminal residue" evidence="1">
    <location>
        <position position="243"/>
    </location>
</feature>
<comment type="caution">
    <text evidence="1">The sequence shown here is derived from an EMBL/GenBank/DDBJ whole genome shotgun (WGS) entry which is preliminary data.</text>
</comment>
<dbReference type="PROSITE" id="PS51257">
    <property type="entry name" value="PROKAR_LIPOPROTEIN"/>
    <property type="match status" value="1"/>
</dbReference>
<gene>
    <name evidence="1" type="ORF">S01H1_32546</name>
</gene>
<protein>
    <submittedName>
        <fullName evidence="1">Uncharacterized protein</fullName>
    </submittedName>
</protein>
<dbReference type="AlphaFoldDB" id="X0UY00"/>
<name>X0UY00_9ZZZZ</name>
<organism evidence="1">
    <name type="scientific">marine sediment metagenome</name>
    <dbReference type="NCBI Taxonomy" id="412755"/>
    <lineage>
        <taxon>unclassified sequences</taxon>
        <taxon>metagenomes</taxon>
        <taxon>ecological metagenomes</taxon>
    </lineage>
</organism>
<proteinExistence type="predicted"/>
<dbReference type="EMBL" id="BARS01020158">
    <property type="protein sequence ID" value="GAG04042.1"/>
    <property type="molecule type" value="Genomic_DNA"/>
</dbReference>